<comment type="caution">
    <text evidence="5">The sequence shown here is derived from an EMBL/GenBank/DDBJ whole genome shotgun (WGS) entry which is preliminary data.</text>
</comment>
<dbReference type="GO" id="GO:0016712">
    <property type="term" value="F:oxidoreductase activity, acting on paired donors, with incorporation or reduction of molecular oxygen, reduced flavin or flavoprotein as one donor, and incorporation of one atom of oxygen"/>
    <property type="evidence" value="ECO:0007669"/>
    <property type="project" value="TreeGrafter"/>
</dbReference>
<name>A0A9J6GY94_HAELO</name>
<dbReference type="EMBL" id="JABSTR010000010">
    <property type="protein sequence ID" value="KAH9379664.1"/>
    <property type="molecule type" value="Genomic_DNA"/>
</dbReference>
<evidence type="ECO:0000313" key="5">
    <source>
        <dbReference type="EMBL" id="KAH9379664.1"/>
    </source>
</evidence>
<organism evidence="5 6">
    <name type="scientific">Haemaphysalis longicornis</name>
    <name type="common">Bush tick</name>
    <dbReference type="NCBI Taxonomy" id="44386"/>
    <lineage>
        <taxon>Eukaryota</taxon>
        <taxon>Metazoa</taxon>
        <taxon>Ecdysozoa</taxon>
        <taxon>Arthropoda</taxon>
        <taxon>Chelicerata</taxon>
        <taxon>Arachnida</taxon>
        <taxon>Acari</taxon>
        <taxon>Parasitiformes</taxon>
        <taxon>Ixodida</taxon>
        <taxon>Ixodoidea</taxon>
        <taxon>Ixodidae</taxon>
        <taxon>Haemaphysalinae</taxon>
        <taxon>Haemaphysalis</taxon>
    </lineage>
</organism>
<dbReference type="Pfam" id="PF00067">
    <property type="entry name" value="p450"/>
    <property type="match status" value="1"/>
</dbReference>
<proteinExistence type="inferred from homology"/>
<dbReference type="GO" id="GO:0006805">
    <property type="term" value="P:xenobiotic metabolic process"/>
    <property type="evidence" value="ECO:0007669"/>
    <property type="project" value="TreeGrafter"/>
</dbReference>
<sequence length="302" mass="35113">MGMKDVIILNDFHSIKEVLSMKEILFRSETALVWQVKYKGLNALNGDAWRDNRHFCMHMLRDLGFGKKSMQEHIKEEVNHLTNRIAEQHGRPILIDKLLEASVANNISALVFGRRFPFEDPVRAFFDSRNDKLARVFATGAHYVFFPRWIFYVRNLLPSSGARIVKEVYEEIATFISGEVENHETALDDTDNRDFIDGYLKKIKEDRDSRVSNFKMDYLVGNAMSFFGAGTHTVKATLLWHLLNLADKVNTVQKRIQEEVDRVTGGSRPPRWEDQDEMPFTVATIWEMYRWRAVSPLSLPRE</sequence>
<dbReference type="InterPro" id="IPR002401">
    <property type="entry name" value="Cyt_P450_E_grp-I"/>
</dbReference>
<keyword evidence="6" id="KW-1185">Reference proteome</keyword>
<dbReference type="GO" id="GO:0020037">
    <property type="term" value="F:heme binding"/>
    <property type="evidence" value="ECO:0007669"/>
    <property type="project" value="InterPro"/>
</dbReference>
<evidence type="ECO:0000256" key="4">
    <source>
        <dbReference type="ARBA" id="ARBA00023033"/>
    </source>
</evidence>
<dbReference type="AlphaFoldDB" id="A0A9J6GY94"/>
<reference evidence="5 6" key="1">
    <citation type="journal article" date="2020" name="Cell">
        <title>Large-Scale Comparative Analyses of Tick Genomes Elucidate Their Genetic Diversity and Vector Capacities.</title>
        <authorList>
            <consortium name="Tick Genome and Microbiome Consortium (TIGMIC)"/>
            <person name="Jia N."/>
            <person name="Wang J."/>
            <person name="Shi W."/>
            <person name="Du L."/>
            <person name="Sun Y."/>
            <person name="Zhan W."/>
            <person name="Jiang J.F."/>
            <person name="Wang Q."/>
            <person name="Zhang B."/>
            <person name="Ji P."/>
            <person name="Bell-Sakyi L."/>
            <person name="Cui X.M."/>
            <person name="Yuan T.T."/>
            <person name="Jiang B.G."/>
            <person name="Yang W.F."/>
            <person name="Lam T.T."/>
            <person name="Chang Q.C."/>
            <person name="Ding S.J."/>
            <person name="Wang X.J."/>
            <person name="Zhu J.G."/>
            <person name="Ruan X.D."/>
            <person name="Zhao L."/>
            <person name="Wei J.T."/>
            <person name="Ye R.Z."/>
            <person name="Que T.C."/>
            <person name="Du C.H."/>
            <person name="Zhou Y.H."/>
            <person name="Cheng J.X."/>
            <person name="Dai P.F."/>
            <person name="Guo W.B."/>
            <person name="Han X.H."/>
            <person name="Huang E.J."/>
            <person name="Li L.F."/>
            <person name="Wei W."/>
            <person name="Gao Y.C."/>
            <person name="Liu J.Z."/>
            <person name="Shao H.Z."/>
            <person name="Wang X."/>
            <person name="Wang C.C."/>
            <person name="Yang T.C."/>
            <person name="Huo Q.B."/>
            <person name="Li W."/>
            <person name="Chen H.Y."/>
            <person name="Chen S.E."/>
            <person name="Zhou L.G."/>
            <person name="Ni X.B."/>
            <person name="Tian J.H."/>
            <person name="Sheng Y."/>
            <person name="Liu T."/>
            <person name="Pan Y.S."/>
            <person name="Xia L.Y."/>
            <person name="Li J."/>
            <person name="Zhao F."/>
            <person name="Cao W.C."/>
        </authorList>
    </citation>
    <scope>NUCLEOTIDE SEQUENCE [LARGE SCALE GENOMIC DNA]</scope>
    <source>
        <strain evidence="5">HaeL-2018</strain>
    </source>
</reference>
<keyword evidence="4" id="KW-0503">Monooxygenase</keyword>
<keyword evidence="4" id="KW-0560">Oxidoreductase</keyword>
<accession>A0A9J6GY94</accession>
<dbReference type="PRINTS" id="PR00463">
    <property type="entry name" value="EP450I"/>
</dbReference>
<dbReference type="SUPFAM" id="SSF48264">
    <property type="entry name" value="Cytochrome P450"/>
    <property type="match status" value="1"/>
</dbReference>
<evidence type="ECO:0000256" key="1">
    <source>
        <dbReference type="ARBA" id="ARBA00010617"/>
    </source>
</evidence>
<gene>
    <name evidence="5" type="ORF">HPB48_022066</name>
</gene>
<keyword evidence="2" id="KW-0479">Metal-binding</keyword>
<dbReference type="PANTHER" id="PTHR24300">
    <property type="entry name" value="CYTOCHROME P450 508A4-RELATED"/>
    <property type="match status" value="1"/>
</dbReference>
<evidence type="ECO:0000313" key="6">
    <source>
        <dbReference type="Proteomes" id="UP000821853"/>
    </source>
</evidence>
<comment type="similarity">
    <text evidence="1">Belongs to the cytochrome P450 family.</text>
</comment>
<dbReference type="VEuPathDB" id="VectorBase:HLOH_059615"/>
<dbReference type="Proteomes" id="UP000821853">
    <property type="component" value="Chromosome 8"/>
</dbReference>
<dbReference type="InterPro" id="IPR050182">
    <property type="entry name" value="Cytochrome_P450_fam2"/>
</dbReference>
<dbReference type="PANTHER" id="PTHR24300:SF375">
    <property type="entry name" value="CYTOCHROME P450 FAMILY"/>
    <property type="match status" value="1"/>
</dbReference>
<dbReference type="Gene3D" id="1.10.630.10">
    <property type="entry name" value="Cytochrome P450"/>
    <property type="match status" value="1"/>
</dbReference>
<dbReference type="GO" id="GO:0006082">
    <property type="term" value="P:organic acid metabolic process"/>
    <property type="evidence" value="ECO:0007669"/>
    <property type="project" value="TreeGrafter"/>
</dbReference>
<protein>
    <recommendedName>
        <fullName evidence="7">Cytochrome P450</fullName>
    </recommendedName>
</protein>
<dbReference type="OrthoDB" id="6486579at2759"/>
<evidence type="ECO:0000256" key="2">
    <source>
        <dbReference type="ARBA" id="ARBA00022723"/>
    </source>
</evidence>
<dbReference type="GO" id="GO:0005506">
    <property type="term" value="F:iron ion binding"/>
    <property type="evidence" value="ECO:0007669"/>
    <property type="project" value="InterPro"/>
</dbReference>
<evidence type="ECO:0008006" key="7">
    <source>
        <dbReference type="Google" id="ProtNLM"/>
    </source>
</evidence>
<keyword evidence="3" id="KW-0408">Iron</keyword>
<dbReference type="OMA" id="GECKFID"/>
<evidence type="ECO:0000256" key="3">
    <source>
        <dbReference type="ARBA" id="ARBA00023004"/>
    </source>
</evidence>
<dbReference type="InterPro" id="IPR036396">
    <property type="entry name" value="Cyt_P450_sf"/>
</dbReference>
<dbReference type="InterPro" id="IPR001128">
    <property type="entry name" value="Cyt_P450"/>
</dbReference>
<dbReference type="GO" id="GO:0005737">
    <property type="term" value="C:cytoplasm"/>
    <property type="evidence" value="ECO:0007669"/>
    <property type="project" value="TreeGrafter"/>
</dbReference>